<dbReference type="PANTHER" id="PTHR43053">
    <property type="entry name" value="GLYCOSIDASE FAMILY 31"/>
    <property type="match status" value="1"/>
</dbReference>
<dbReference type="InterPro" id="IPR031704">
    <property type="entry name" value="Glyco_hydro_36_N"/>
</dbReference>
<comment type="catalytic activity">
    <reaction evidence="1 6">
        <text>Hydrolysis of terminal, non-reducing alpha-D-galactose residues in alpha-D-galactosides, including galactose oligosaccharides, galactomannans and galactolipids.</text>
        <dbReference type="EC" id="3.2.1.22"/>
    </reaction>
</comment>
<dbReference type="Gene3D" id="3.20.20.70">
    <property type="entry name" value="Aldolase class I"/>
    <property type="match status" value="1"/>
</dbReference>
<proteinExistence type="inferred from homology"/>
<reference evidence="9 10" key="1">
    <citation type="submission" date="2024-02" db="EMBL/GenBank/DDBJ databases">
        <title>Seven novel Bacillus-like species.</title>
        <authorList>
            <person name="Liu G."/>
        </authorList>
    </citation>
    <scope>NUCLEOTIDE SEQUENCE [LARGE SCALE GENOMIC DNA]</scope>
    <source>
        <strain evidence="9 10">FJAT-53654</strain>
    </source>
</reference>
<dbReference type="Pfam" id="PF16874">
    <property type="entry name" value="Glyco_hydro_36C"/>
    <property type="match status" value="1"/>
</dbReference>
<evidence type="ECO:0000256" key="3">
    <source>
        <dbReference type="ARBA" id="ARBA00012755"/>
    </source>
</evidence>
<dbReference type="Gene3D" id="2.60.40.1180">
    <property type="entry name" value="Golgi alpha-mannosidase II"/>
    <property type="match status" value="1"/>
</dbReference>
<sequence length="728" mass="83525">MAITFNNDTKTFHLKAKNTSYVMQIINDGYLAHLYWGKKINEYNYSNGVRYWDRGFSPNPVSSDRTFSLDTLPQEYPQFGNTDFRTPAYQIQLENGSTITDLRYQSHTIVKGKPSLDGLPATYVESESEAETLEIILFDKVIGLKVTLLYTAYNDLDVITRSVQLINEGNTNLKLLKAASVNVDFREHKFEMITLYGAHERERFVNRTGLRYGIQSIDSGRGTSSHQQNPFVALVKEDTREDHGDAYGINLVYSGNFQASVEVDQFDCTRLTMGVNPFDFTWLLEAGEAFQTPEAVMVYSSQGLGHMSRTYHKLYRTRLCRGEFRDQTRPILINNWEATYFNFDEEKITDIARKGKDLGIELFVLDDGWFGKRDDDNTSLGDWFVDQNKLPNGLESLVEDVRNMDMQFGLWFEPEMVSENSDLFREHPDWCIHVPDRLKSKGRNQLILDYSRKEVCDEIINRVSAILASAPITYVKWDMNRHMTEAGSATLPAERQREVAHRYVLGVYRVMEEITSKFPHILFESCSGGGGRFDPGMLYYMPQTWTSDNTDAISRLKIQYGTSLVYPISSMGAHVSDVPNHQVNRVTSVEIRGHVAMSGNLGYELDLTKMTEEDQQEVINQVNYYKEIRPLIQFGDFYRLLSPFEGNETAWMFVSEDKSEAVFAHFKVLDEGNSPFLSAKLQGLDPDKKYTIAELDESYYGDELMNVGINIPKVRGDFTSMMWRLKAE</sequence>
<organism evidence="9 10">
    <name type="scientific">Metabacillus rhizosphaerae</name>
    <dbReference type="NCBI Taxonomy" id="3117747"/>
    <lineage>
        <taxon>Bacteria</taxon>
        <taxon>Bacillati</taxon>
        <taxon>Bacillota</taxon>
        <taxon>Bacilli</taxon>
        <taxon>Bacillales</taxon>
        <taxon>Bacillaceae</taxon>
        <taxon>Metabacillus</taxon>
    </lineage>
</organism>
<dbReference type="PIRSF" id="PIRSF005536">
    <property type="entry name" value="Agal"/>
    <property type="match status" value="1"/>
</dbReference>
<dbReference type="EMBL" id="CP147403">
    <property type="protein sequence ID" value="WXB88393.1"/>
    <property type="molecule type" value="Genomic_DNA"/>
</dbReference>
<keyword evidence="5 6" id="KW-0326">Glycosidase</keyword>
<dbReference type="SUPFAM" id="SSF51445">
    <property type="entry name" value="(Trans)glycosidases"/>
    <property type="match status" value="1"/>
</dbReference>
<evidence type="ECO:0000256" key="2">
    <source>
        <dbReference type="ARBA" id="ARBA00006202"/>
    </source>
</evidence>
<dbReference type="InterPro" id="IPR050985">
    <property type="entry name" value="Alpha-glycosidase_related"/>
</dbReference>
<comment type="similarity">
    <text evidence="2">Belongs to the glycosyl hydrolase 36 family.</text>
</comment>
<dbReference type="Pfam" id="PF16875">
    <property type="entry name" value="Glyco_hydro_36N"/>
    <property type="match status" value="1"/>
</dbReference>
<evidence type="ECO:0000256" key="5">
    <source>
        <dbReference type="ARBA" id="ARBA00023295"/>
    </source>
</evidence>
<name>A0ABZ2MSL9_9BACI</name>
<keyword evidence="10" id="KW-1185">Reference proteome</keyword>
<evidence type="ECO:0000256" key="1">
    <source>
        <dbReference type="ARBA" id="ARBA00001255"/>
    </source>
</evidence>
<dbReference type="InterPro" id="IPR038417">
    <property type="entry name" value="Alpga-gal_N_sf"/>
</dbReference>
<dbReference type="InterPro" id="IPR013785">
    <property type="entry name" value="Aldolase_TIM"/>
</dbReference>
<dbReference type="CDD" id="cd14791">
    <property type="entry name" value="GH36"/>
    <property type="match status" value="1"/>
</dbReference>
<dbReference type="GO" id="GO:0004557">
    <property type="term" value="F:alpha-galactosidase activity"/>
    <property type="evidence" value="ECO:0007669"/>
    <property type="project" value="UniProtKB-EC"/>
</dbReference>
<feature type="domain" description="Glycosyl hydrolase family 36 N-terminal" evidence="8">
    <location>
        <begin position="29"/>
        <end position="285"/>
    </location>
</feature>
<evidence type="ECO:0000259" key="8">
    <source>
        <dbReference type="Pfam" id="PF16875"/>
    </source>
</evidence>
<accession>A0ABZ2MSL9</accession>
<dbReference type="Pfam" id="PF02065">
    <property type="entry name" value="Melibiase"/>
    <property type="match status" value="1"/>
</dbReference>
<dbReference type="RefSeq" id="WP_338787281.1">
    <property type="nucleotide sequence ID" value="NZ_CP147403.1"/>
</dbReference>
<dbReference type="PRINTS" id="PR00743">
    <property type="entry name" value="GLHYDRLASE36"/>
</dbReference>
<dbReference type="InterPro" id="IPR002252">
    <property type="entry name" value="Glyco_hydro_36"/>
</dbReference>
<evidence type="ECO:0000256" key="6">
    <source>
        <dbReference type="PIRNR" id="PIRNR005536"/>
    </source>
</evidence>
<keyword evidence="4 6" id="KW-0378">Hydrolase</keyword>
<evidence type="ECO:0000313" key="9">
    <source>
        <dbReference type="EMBL" id="WXB88393.1"/>
    </source>
</evidence>
<dbReference type="InterPro" id="IPR017853">
    <property type="entry name" value="GH"/>
</dbReference>
<protein>
    <recommendedName>
        <fullName evidence="3 6">Alpha-galactosidase</fullName>
        <ecNumber evidence="3 6">3.2.1.22</ecNumber>
    </recommendedName>
</protein>
<evidence type="ECO:0000256" key="4">
    <source>
        <dbReference type="ARBA" id="ARBA00022801"/>
    </source>
</evidence>
<dbReference type="Proteomes" id="UP001368328">
    <property type="component" value="Chromosome"/>
</dbReference>
<dbReference type="PROSITE" id="PS00512">
    <property type="entry name" value="ALPHA_GALACTOSIDASE"/>
    <property type="match status" value="1"/>
</dbReference>
<evidence type="ECO:0000259" key="7">
    <source>
        <dbReference type="Pfam" id="PF16874"/>
    </source>
</evidence>
<dbReference type="EC" id="3.2.1.22" evidence="3 6"/>
<dbReference type="InterPro" id="IPR013780">
    <property type="entry name" value="Glyco_hydro_b"/>
</dbReference>
<feature type="domain" description="Glycosyl hydrolase family 36 C-terminal" evidence="7">
    <location>
        <begin position="648"/>
        <end position="725"/>
    </location>
</feature>
<dbReference type="InterPro" id="IPR031705">
    <property type="entry name" value="Glyco_hydro_36_C"/>
</dbReference>
<dbReference type="Gene3D" id="2.70.98.60">
    <property type="entry name" value="alpha-galactosidase from lactobacil brevis"/>
    <property type="match status" value="1"/>
</dbReference>
<dbReference type="PANTHER" id="PTHR43053:SF3">
    <property type="entry name" value="ALPHA-GALACTOSIDASE C-RELATED"/>
    <property type="match status" value="1"/>
</dbReference>
<dbReference type="InterPro" id="IPR000111">
    <property type="entry name" value="Glyco_hydro_27/36_CS"/>
</dbReference>
<gene>
    <name evidence="9" type="ORF">WCV66_24890</name>
</gene>
<evidence type="ECO:0000313" key="10">
    <source>
        <dbReference type="Proteomes" id="UP001368328"/>
    </source>
</evidence>